<feature type="compositionally biased region" description="Low complexity" evidence="1">
    <location>
        <begin position="111"/>
        <end position="122"/>
    </location>
</feature>
<comment type="caution">
    <text evidence="2">The sequence shown here is derived from an EMBL/GenBank/DDBJ whole genome shotgun (WGS) entry which is preliminary data.</text>
</comment>
<evidence type="ECO:0000313" key="2">
    <source>
        <dbReference type="EMBL" id="GFR99324.1"/>
    </source>
</evidence>
<evidence type="ECO:0000256" key="1">
    <source>
        <dbReference type="SAM" id="MobiDB-lite"/>
    </source>
</evidence>
<dbReference type="EMBL" id="BMAT01012799">
    <property type="protein sequence ID" value="GFR99324.1"/>
    <property type="molecule type" value="Genomic_DNA"/>
</dbReference>
<reference evidence="2 3" key="1">
    <citation type="journal article" date="2021" name="Elife">
        <title>Chloroplast acquisition without the gene transfer in kleptoplastic sea slugs, Plakobranchus ocellatus.</title>
        <authorList>
            <person name="Maeda T."/>
            <person name="Takahashi S."/>
            <person name="Yoshida T."/>
            <person name="Shimamura S."/>
            <person name="Takaki Y."/>
            <person name="Nagai Y."/>
            <person name="Toyoda A."/>
            <person name="Suzuki Y."/>
            <person name="Arimoto A."/>
            <person name="Ishii H."/>
            <person name="Satoh N."/>
            <person name="Nishiyama T."/>
            <person name="Hasebe M."/>
            <person name="Maruyama T."/>
            <person name="Minagawa J."/>
            <person name="Obokata J."/>
            <person name="Shigenobu S."/>
        </authorList>
    </citation>
    <scope>NUCLEOTIDE SEQUENCE [LARGE SCALE GENOMIC DNA]</scope>
</reference>
<gene>
    <name evidence="2" type="ORF">ElyMa_006371200</name>
</gene>
<organism evidence="2 3">
    <name type="scientific">Elysia marginata</name>
    <dbReference type="NCBI Taxonomy" id="1093978"/>
    <lineage>
        <taxon>Eukaryota</taxon>
        <taxon>Metazoa</taxon>
        <taxon>Spiralia</taxon>
        <taxon>Lophotrochozoa</taxon>
        <taxon>Mollusca</taxon>
        <taxon>Gastropoda</taxon>
        <taxon>Heterobranchia</taxon>
        <taxon>Euthyneura</taxon>
        <taxon>Panpulmonata</taxon>
        <taxon>Sacoglossa</taxon>
        <taxon>Placobranchoidea</taxon>
        <taxon>Plakobranchidae</taxon>
        <taxon>Elysia</taxon>
    </lineage>
</organism>
<protein>
    <submittedName>
        <fullName evidence="2">Uncharacterized protein</fullName>
    </submittedName>
</protein>
<dbReference type="Proteomes" id="UP000762676">
    <property type="component" value="Unassembled WGS sequence"/>
</dbReference>
<accession>A0AAV4HNQ8</accession>
<dbReference type="AlphaFoldDB" id="A0AAV4HNQ8"/>
<feature type="region of interest" description="Disordered" evidence="1">
    <location>
        <begin position="96"/>
        <end position="122"/>
    </location>
</feature>
<sequence>MHESARHYSSPGKNIYVYKGLSTSIVSAAWTWNTQVINVKESACGLLQYSVIARDSQRASRWRSYQTFTFSPPLPPWRAQGKGDYLYFVLIKTSGDNGHPRRSPLKADPKSVSISPPSESSEAGAFGGLLGRGWLLGRGGLLARGSTKKIPWYAPYGVDVINVYIRLCTVSIGNLLDMLVFITAGAETFFLVTSLVPGVTCGALEVNTGALAEATGARVGSLLVTWVYVLGLTSFATSRTTAARACWKVPPL</sequence>
<evidence type="ECO:0000313" key="3">
    <source>
        <dbReference type="Proteomes" id="UP000762676"/>
    </source>
</evidence>
<proteinExistence type="predicted"/>
<keyword evidence="3" id="KW-1185">Reference proteome</keyword>
<name>A0AAV4HNQ8_9GAST</name>